<dbReference type="Proteomes" id="UP001156613">
    <property type="component" value="Unassembled WGS sequence"/>
</dbReference>
<evidence type="ECO:0000313" key="2">
    <source>
        <dbReference type="Proteomes" id="UP001156613"/>
    </source>
</evidence>
<comment type="caution">
    <text evidence="1">The sequence shown here is derived from an EMBL/GenBank/DDBJ whole genome shotgun (WGS) entry which is preliminary data.</text>
</comment>
<keyword evidence="2" id="KW-1185">Reference proteome</keyword>
<dbReference type="RefSeq" id="WP_062502970.1">
    <property type="nucleotide sequence ID" value="NZ_BEWO01000022.1"/>
</dbReference>
<evidence type="ECO:0000313" key="1">
    <source>
        <dbReference type="EMBL" id="GLQ59962.1"/>
    </source>
</evidence>
<accession>A0ABQ5WJC6</accession>
<gene>
    <name evidence="1" type="ORF">GCM10010937_17650</name>
</gene>
<dbReference type="EMBL" id="BSNT01000061">
    <property type="protein sequence ID" value="GLQ59962.1"/>
    <property type="molecule type" value="Genomic_DNA"/>
</dbReference>
<protein>
    <submittedName>
        <fullName evidence="1">Uncharacterized protein</fullName>
    </submittedName>
</protein>
<reference evidence="2" key="1">
    <citation type="journal article" date="2019" name="Int. J. Syst. Evol. Microbiol.">
        <title>The Global Catalogue of Microorganisms (GCM) 10K type strain sequencing project: providing services to taxonomists for standard genome sequencing and annotation.</title>
        <authorList>
            <consortium name="The Broad Institute Genomics Platform"/>
            <consortium name="The Broad Institute Genome Sequencing Center for Infectious Disease"/>
            <person name="Wu L."/>
            <person name="Ma J."/>
        </authorList>
    </citation>
    <scope>NUCLEOTIDE SEQUENCE [LARGE SCALE GENOMIC DNA]</scope>
    <source>
        <strain evidence="2">NBRC 3271</strain>
    </source>
</reference>
<sequence length="264" mass="29070">MSEKSKPTPTPVPTDHARRAVWRIGRGRSGGSLALGIFTFWALAAGRRVLVADGDPNNPTLSKLFPADGGNGVQRPANAELEASKVWLANTLAQALTADASIVIDMGGGDRVSEELAAESDLGAFLKANGVLPTFAYFTGPERDDFDHVFRIWDSSSFKDGDQILLLNEGLYRSPSRSTNPFAWLRKDPRLTKMEEAGVRIVVFPALTCMKYLEHDNMNVFDVVAGKPKADGTQVNPLWRHMTIKWLKDFQVNLEEEGVMGWLP</sequence>
<organism evidence="1 2">
    <name type="scientific">Gluconobacter japonicus</name>
    <dbReference type="NCBI Taxonomy" id="376620"/>
    <lineage>
        <taxon>Bacteria</taxon>
        <taxon>Pseudomonadati</taxon>
        <taxon>Pseudomonadota</taxon>
        <taxon>Alphaproteobacteria</taxon>
        <taxon>Acetobacterales</taxon>
        <taxon>Acetobacteraceae</taxon>
        <taxon>Gluconobacter</taxon>
    </lineage>
</organism>
<name>A0ABQ5WJC6_GLUJA</name>
<proteinExistence type="predicted"/>